<dbReference type="GO" id="GO:0004185">
    <property type="term" value="F:serine-type carboxypeptidase activity"/>
    <property type="evidence" value="ECO:0007669"/>
    <property type="project" value="UniProtKB-UniRule"/>
</dbReference>
<evidence type="ECO:0000313" key="9">
    <source>
        <dbReference type="Proteomes" id="UP000799437"/>
    </source>
</evidence>
<evidence type="ECO:0000256" key="5">
    <source>
        <dbReference type="ARBA" id="ARBA00023180"/>
    </source>
</evidence>
<dbReference type="PRINTS" id="PR00724">
    <property type="entry name" value="CRBOXYPTASEC"/>
</dbReference>
<gene>
    <name evidence="8" type="ORF">EJ05DRAFT_471510</name>
</gene>
<evidence type="ECO:0000256" key="7">
    <source>
        <dbReference type="SAM" id="MobiDB-lite"/>
    </source>
</evidence>
<dbReference type="RefSeq" id="XP_033604951.1">
    <property type="nucleotide sequence ID" value="XM_033742978.1"/>
</dbReference>
<proteinExistence type="inferred from homology"/>
<evidence type="ECO:0000256" key="3">
    <source>
        <dbReference type="ARBA" id="ARBA00022670"/>
    </source>
</evidence>
<name>A0A6A6WJS1_9PEZI</name>
<dbReference type="InterPro" id="IPR029058">
    <property type="entry name" value="AB_hydrolase_fold"/>
</dbReference>
<dbReference type="Proteomes" id="UP000799437">
    <property type="component" value="Unassembled WGS sequence"/>
</dbReference>
<evidence type="ECO:0000313" key="8">
    <source>
        <dbReference type="EMBL" id="KAF2762500.1"/>
    </source>
</evidence>
<comment type="similarity">
    <text evidence="1 6">Belongs to the peptidase S10 family.</text>
</comment>
<dbReference type="PANTHER" id="PTHR11802">
    <property type="entry name" value="SERINE PROTEASE FAMILY S10 SERINE CARBOXYPEPTIDASE"/>
    <property type="match status" value="1"/>
</dbReference>
<keyword evidence="2 6" id="KW-0121">Carboxypeptidase</keyword>
<dbReference type="EMBL" id="ML996565">
    <property type="protein sequence ID" value="KAF2762500.1"/>
    <property type="molecule type" value="Genomic_DNA"/>
</dbReference>
<organism evidence="8 9">
    <name type="scientific">Pseudovirgaria hyperparasitica</name>
    <dbReference type="NCBI Taxonomy" id="470096"/>
    <lineage>
        <taxon>Eukaryota</taxon>
        <taxon>Fungi</taxon>
        <taxon>Dikarya</taxon>
        <taxon>Ascomycota</taxon>
        <taxon>Pezizomycotina</taxon>
        <taxon>Dothideomycetes</taxon>
        <taxon>Dothideomycetes incertae sedis</taxon>
        <taxon>Acrospermales</taxon>
        <taxon>Acrospermaceae</taxon>
        <taxon>Pseudovirgaria</taxon>
    </lineage>
</organism>
<keyword evidence="3 6" id="KW-0645">Protease</keyword>
<dbReference type="Gene3D" id="3.40.50.1820">
    <property type="entry name" value="alpha/beta hydrolase"/>
    <property type="match status" value="1"/>
</dbReference>
<dbReference type="GeneID" id="54484032"/>
<feature type="region of interest" description="Disordered" evidence="7">
    <location>
        <begin position="37"/>
        <end position="64"/>
    </location>
</feature>
<protein>
    <recommendedName>
        <fullName evidence="6">Carboxypeptidase</fullName>
        <ecNumber evidence="6">3.4.16.-</ecNumber>
    </recommendedName>
</protein>
<feature type="signal peptide" evidence="6">
    <location>
        <begin position="1"/>
        <end position="20"/>
    </location>
</feature>
<evidence type="ECO:0000256" key="1">
    <source>
        <dbReference type="ARBA" id="ARBA00009431"/>
    </source>
</evidence>
<dbReference type="InterPro" id="IPR001563">
    <property type="entry name" value="Peptidase_S10"/>
</dbReference>
<reference evidence="8" key="1">
    <citation type="journal article" date="2020" name="Stud. Mycol.">
        <title>101 Dothideomycetes genomes: a test case for predicting lifestyles and emergence of pathogens.</title>
        <authorList>
            <person name="Haridas S."/>
            <person name="Albert R."/>
            <person name="Binder M."/>
            <person name="Bloem J."/>
            <person name="Labutti K."/>
            <person name="Salamov A."/>
            <person name="Andreopoulos B."/>
            <person name="Baker S."/>
            <person name="Barry K."/>
            <person name="Bills G."/>
            <person name="Bluhm B."/>
            <person name="Cannon C."/>
            <person name="Castanera R."/>
            <person name="Culley D."/>
            <person name="Daum C."/>
            <person name="Ezra D."/>
            <person name="Gonzalez J."/>
            <person name="Henrissat B."/>
            <person name="Kuo A."/>
            <person name="Liang C."/>
            <person name="Lipzen A."/>
            <person name="Lutzoni F."/>
            <person name="Magnuson J."/>
            <person name="Mondo S."/>
            <person name="Nolan M."/>
            <person name="Ohm R."/>
            <person name="Pangilinan J."/>
            <person name="Park H.-J."/>
            <person name="Ramirez L."/>
            <person name="Alfaro M."/>
            <person name="Sun H."/>
            <person name="Tritt A."/>
            <person name="Yoshinaga Y."/>
            <person name="Zwiers L.-H."/>
            <person name="Turgeon B."/>
            <person name="Goodwin S."/>
            <person name="Spatafora J."/>
            <person name="Crous P."/>
            <person name="Grigoriev I."/>
        </authorList>
    </citation>
    <scope>NUCLEOTIDE SEQUENCE</scope>
    <source>
        <strain evidence="8">CBS 121739</strain>
    </source>
</reference>
<accession>A0A6A6WJS1</accession>
<evidence type="ECO:0000256" key="6">
    <source>
        <dbReference type="RuleBase" id="RU361156"/>
    </source>
</evidence>
<keyword evidence="6" id="KW-0732">Signal</keyword>
<dbReference type="PROSITE" id="PS00131">
    <property type="entry name" value="CARBOXYPEPT_SER_SER"/>
    <property type="match status" value="1"/>
</dbReference>
<evidence type="ECO:0000256" key="2">
    <source>
        <dbReference type="ARBA" id="ARBA00022645"/>
    </source>
</evidence>
<dbReference type="PANTHER" id="PTHR11802:SF479">
    <property type="entry name" value="CARBOXYPEPTIDASE"/>
    <property type="match status" value="1"/>
</dbReference>
<keyword evidence="4 6" id="KW-0378">Hydrolase</keyword>
<dbReference type="SUPFAM" id="SSF53474">
    <property type="entry name" value="alpha/beta-Hydrolases"/>
    <property type="match status" value="1"/>
</dbReference>
<sequence length="565" mass="62362">MRFSFAALSSVLLASSAVLATTPLKNHADQFRKRMDKYGPKPRTIEEKTPLVKRSSNERKPSPYATDRAQHFVVNSTGFPDIPFDIGESYAGLLPISDDPYETRKLFFWFFPSENPAASKEITIWFNGGPGCSSLSGFLTENGKFTWQAGTLAPVENPYSWTNLTNVMWVEQPVGVGFTQGVPNITNEVELGLEFIGFYKQFVDTFNAHGNKVYLTGESYGGFYVPYIADAFITANDTDYYNLKGIAINDPIIGDFAAQEVVVAVPYADYWDKIFFLNETHKQGIHEQHEVCGFAEYMDKYFRFPPPQEAFVLPAQLDNETLNCDTFDTIYTAALAVNPCFNIYHITETCPHPYSQLGIVNAGDYNPPNAVSYFNRTDVQAALNAPIGTNWQQCTATVNVFGGPTNNKNLTDTSVGPANNGVLARVIEHTNNTFIGSGDLDFLLNTNGTLLAIQNMTWHGLQGLQQFPNTPLYSPYHPDPDGGALAGAGTLGTWGHERGLTFYRTQLAGHELPGFTPGAAYRVLEVMLGRVGSLSDISDFTTQDGMGDFNRVQDGGSARLRSREL</sequence>
<dbReference type="EC" id="3.4.16.-" evidence="6"/>
<feature type="chain" id="PRO_5025713081" description="Carboxypeptidase" evidence="6">
    <location>
        <begin position="21"/>
        <end position="565"/>
    </location>
</feature>
<dbReference type="OrthoDB" id="443318at2759"/>
<dbReference type="InterPro" id="IPR018202">
    <property type="entry name" value="Ser_caboxypep_ser_AS"/>
</dbReference>
<dbReference type="AlphaFoldDB" id="A0A6A6WJS1"/>
<dbReference type="Pfam" id="PF00450">
    <property type="entry name" value="Peptidase_S10"/>
    <property type="match status" value="1"/>
</dbReference>
<keyword evidence="5" id="KW-0325">Glycoprotein</keyword>
<dbReference type="GO" id="GO:0006508">
    <property type="term" value="P:proteolysis"/>
    <property type="evidence" value="ECO:0007669"/>
    <property type="project" value="UniProtKB-KW"/>
</dbReference>
<feature type="compositionally biased region" description="Basic and acidic residues" evidence="7">
    <location>
        <begin position="37"/>
        <end position="61"/>
    </location>
</feature>
<evidence type="ECO:0000256" key="4">
    <source>
        <dbReference type="ARBA" id="ARBA00022801"/>
    </source>
</evidence>
<keyword evidence="9" id="KW-1185">Reference proteome</keyword>